<keyword evidence="3" id="KW-1185">Reference proteome</keyword>
<comment type="caution">
    <text evidence="2">The sequence shown here is derived from an EMBL/GenBank/DDBJ whole genome shotgun (WGS) entry which is preliminary data.</text>
</comment>
<evidence type="ECO:0000256" key="1">
    <source>
        <dbReference type="SAM" id="MobiDB-lite"/>
    </source>
</evidence>
<feature type="region of interest" description="Disordered" evidence="1">
    <location>
        <begin position="82"/>
        <end position="110"/>
    </location>
</feature>
<dbReference type="Proteomes" id="UP000275267">
    <property type="component" value="Unassembled WGS sequence"/>
</dbReference>
<name>A0A3L6R8V7_PANMI</name>
<evidence type="ECO:0000313" key="3">
    <source>
        <dbReference type="Proteomes" id="UP000275267"/>
    </source>
</evidence>
<feature type="compositionally biased region" description="Low complexity" evidence="1">
    <location>
        <begin position="1"/>
        <end position="24"/>
    </location>
</feature>
<evidence type="ECO:0000313" key="2">
    <source>
        <dbReference type="EMBL" id="RLM99288.1"/>
    </source>
</evidence>
<gene>
    <name evidence="2" type="ORF">C2845_PM06G35200</name>
</gene>
<organism evidence="2 3">
    <name type="scientific">Panicum miliaceum</name>
    <name type="common">Proso millet</name>
    <name type="synonym">Broomcorn millet</name>
    <dbReference type="NCBI Taxonomy" id="4540"/>
    <lineage>
        <taxon>Eukaryota</taxon>
        <taxon>Viridiplantae</taxon>
        <taxon>Streptophyta</taxon>
        <taxon>Embryophyta</taxon>
        <taxon>Tracheophyta</taxon>
        <taxon>Spermatophyta</taxon>
        <taxon>Magnoliopsida</taxon>
        <taxon>Liliopsida</taxon>
        <taxon>Poales</taxon>
        <taxon>Poaceae</taxon>
        <taxon>PACMAD clade</taxon>
        <taxon>Panicoideae</taxon>
        <taxon>Panicodae</taxon>
        <taxon>Paniceae</taxon>
        <taxon>Panicinae</taxon>
        <taxon>Panicum</taxon>
        <taxon>Panicum sect. Panicum</taxon>
    </lineage>
</organism>
<feature type="compositionally biased region" description="Basic residues" evidence="1">
    <location>
        <begin position="86"/>
        <end position="95"/>
    </location>
</feature>
<protein>
    <submittedName>
        <fullName evidence="2">Uncharacterized protein</fullName>
    </submittedName>
</protein>
<feature type="region of interest" description="Disordered" evidence="1">
    <location>
        <begin position="1"/>
        <end position="67"/>
    </location>
</feature>
<accession>A0A3L6R8V7</accession>
<proteinExistence type="predicted"/>
<dbReference type="AlphaFoldDB" id="A0A3L6R8V7"/>
<dbReference type="EMBL" id="PQIB02000009">
    <property type="protein sequence ID" value="RLM99288.1"/>
    <property type="molecule type" value="Genomic_DNA"/>
</dbReference>
<reference evidence="3" key="1">
    <citation type="journal article" date="2019" name="Nat. Commun.">
        <title>The genome of broomcorn millet.</title>
        <authorList>
            <person name="Zou C."/>
            <person name="Miki D."/>
            <person name="Li D."/>
            <person name="Tang Q."/>
            <person name="Xiao L."/>
            <person name="Rajput S."/>
            <person name="Deng P."/>
            <person name="Jia W."/>
            <person name="Huang R."/>
            <person name="Zhang M."/>
            <person name="Sun Y."/>
            <person name="Hu J."/>
            <person name="Fu X."/>
            <person name="Schnable P.S."/>
            <person name="Li F."/>
            <person name="Zhang H."/>
            <person name="Feng B."/>
            <person name="Zhu X."/>
            <person name="Liu R."/>
            <person name="Schnable J.C."/>
            <person name="Zhu J.-K."/>
            <person name="Zhang H."/>
        </authorList>
    </citation>
    <scope>NUCLEOTIDE SEQUENCE [LARGE SCALE GENOMIC DNA]</scope>
</reference>
<sequence>MARGSGRRGGPAPAAQGVPRRAPGVPGPRPEAHRRAARGHGQGRRGAAAAPSAGVGGAAGGRSRLRGAAAAAPLRLAVVLVPAGRGGRRQRRRPHVVTQQAETHASREGKDAANQIKAFSFFLGSILVSLFLKQGRESSIRQQSTAGVTTH</sequence>